<dbReference type="AlphaFoldDB" id="A0AB34JFS9"/>
<sequence length="622" mass="67407">MLSPLLLLSAALVQPPAFTLDRSLPCGQRHSPRGITASAANGDGALKLRAERQGAHEIGDEICVELVRFSRDGARIVSAGRSDGTIRVWERRPFVAAEWEEKHGIFPVDEETSLDPQPSTYWERSGTGEVRRTRDTGSAPPAPHGQHGRMGPSVSPADPHAWPDAETLELVAEAVAHRGSNICRTALSAAGRRLVTTTASDQMLKVWDPFELRPHAESEWEPFDVTVKAQGFATEDRTERWWRHVVSGHEQNSEPSPTASPELELMSNSKYFRAVAFSADGDELIAASDEGIARWAARPYDATEWEEVEGPFPGAVDFCGEPDDAVVKFWRNRATGDARRERSSVASLERKAAAACFGGAHALAVSADGKRVAAAATIGLNACCVRLFDAATLTLQAEALADIRHVNCVAFSDDGKTLVSGSESRVFKVWDASNVRPFDASEWEERHGLFPGDDETFPDADPVRYWYNSVTGDARRELNDAGTLSVTASVTDAGAMCGGIQSIDFHPRGGTLVSGAGKGRVKVWAAKPVPIDPSEWEEIEGDFPLKDERMPDDVITYWKNVRTGELRLDDAPATLELLAGDDEKHAGMVTTVAFSPDGTMIASGSGFGEIMVWDLSTANDSI</sequence>
<dbReference type="GO" id="GO:0005634">
    <property type="term" value="C:nucleus"/>
    <property type="evidence" value="ECO:0007669"/>
    <property type="project" value="TreeGrafter"/>
</dbReference>
<keyword evidence="7" id="KW-1185">Reference proteome</keyword>
<dbReference type="SUPFAM" id="SSF50998">
    <property type="entry name" value="Quinoprotein alcohol dehydrogenase-like"/>
    <property type="match status" value="1"/>
</dbReference>
<dbReference type="InterPro" id="IPR001680">
    <property type="entry name" value="WD40_rpt"/>
</dbReference>
<feature type="chain" id="PRO_5044194212" description="Coronin" evidence="5">
    <location>
        <begin position="20"/>
        <end position="622"/>
    </location>
</feature>
<keyword evidence="5" id="KW-0732">Signal</keyword>
<evidence type="ECO:0000313" key="7">
    <source>
        <dbReference type="Proteomes" id="UP001515480"/>
    </source>
</evidence>
<feature type="repeat" description="WD" evidence="3">
    <location>
        <begin position="582"/>
        <end position="622"/>
    </location>
</feature>
<accession>A0AB34JFS9</accession>
<evidence type="ECO:0000256" key="2">
    <source>
        <dbReference type="ARBA" id="ARBA00022737"/>
    </source>
</evidence>
<protein>
    <recommendedName>
        <fullName evidence="8">Coronin</fullName>
    </recommendedName>
</protein>
<reference evidence="6 7" key="1">
    <citation type="journal article" date="2024" name="Science">
        <title>Giant polyketide synthase enzymes in the biosynthesis of giant marine polyether toxins.</title>
        <authorList>
            <person name="Fallon T.R."/>
            <person name="Shende V.V."/>
            <person name="Wierzbicki I.H."/>
            <person name="Pendleton A.L."/>
            <person name="Watervoot N.F."/>
            <person name="Auber R.P."/>
            <person name="Gonzalez D.J."/>
            <person name="Wisecaver J.H."/>
            <person name="Moore B.S."/>
        </authorList>
    </citation>
    <scope>NUCLEOTIDE SEQUENCE [LARGE SCALE GENOMIC DNA]</scope>
    <source>
        <strain evidence="6 7">12B1</strain>
    </source>
</reference>
<dbReference type="PANTHER" id="PTHR22847:SF637">
    <property type="entry name" value="WD REPEAT DOMAIN 5B"/>
    <property type="match status" value="1"/>
</dbReference>
<evidence type="ECO:0008006" key="8">
    <source>
        <dbReference type="Google" id="ProtNLM"/>
    </source>
</evidence>
<keyword evidence="2" id="KW-0677">Repeat</keyword>
<dbReference type="InterPro" id="IPR011047">
    <property type="entry name" value="Quinoprotein_ADH-like_sf"/>
</dbReference>
<feature type="repeat" description="WD" evidence="3">
    <location>
        <begin position="406"/>
        <end position="440"/>
    </location>
</feature>
<dbReference type="PROSITE" id="PS50294">
    <property type="entry name" value="WD_REPEATS_REGION"/>
    <property type="match status" value="1"/>
</dbReference>
<dbReference type="GO" id="GO:1990234">
    <property type="term" value="C:transferase complex"/>
    <property type="evidence" value="ECO:0007669"/>
    <property type="project" value="UniProtKB-ARBA"/>
</dbReference>
<evidence type="ECO:0000256" key="3">
    <source>
        <dbReference type="PROSITE-ProRule" id="PRU00221"/>
    </source>
</evidence>
<feature type="signal peptide" evidence="5">
    <location>
        <begin position="1"/>
        <end position="19"/>
    </location>
</feature>
<dbReference type="PANTHER" id="PTHR22847">
    <property type="entry name" value="WD40 REPEAT PROTEIN"/>
    <property type="match status" value="1"/>
</dbReference>
<dbReference type="Proteomes" id="UP001515480">
    <property type="component" value="Unassembled WGS sequence"/>
</dbReference>
<dbReference type="Gene3D" id="2.130.10.10">
    <property type="entry name" value="YVTN repeat-like/Quinoprotein amine dehydrogenase"/>
    <property type="match status" value="3"/>
</dbReference>
<proteinExistence type="predicted"/>
<comment type="caution">
    <text evidence="6">The sequence shown here is derived from an EMBL/GenBank/DDBJ whole genome shotgun (WGS) entry which is preliminary data.</text>
</comment>
<dbReference type="Pfam" id="PF00400">
    <property type="entry name" value="WD40"/>
    <property type="match status" value="4"/>
</dbReference>
<organism evidence="6 7">
    <name type="scientific">Prymnesium parvum</name>
    <name type="common">Toxic golden alga</name>
    <dbReference type="NCBI Taxonomy" id="97485"/>
    <lineage>
        <taxon>Eukaryota</taxon>
        <taxon>Haptista</taxon>
        <taxon>Haptophyta</taxon>
        <taxon>Prymnesiophyceae</taxon>
        <taxon>Prymnesiales</taxon>
        <taxon>Prymnesiaceae</taxon>
        <taxon>Prymnesium</taxon>
    </lineage>
</organism>
<evidence type="ECO:0000256" key="5">
    <source>
        <dbReference type="SAM" id="SignalP"/>
    </source>
</evidence>
<dbReference type="InterPro" id="IPR015943">
    <property type="entry name" value="WD40/YVTN_repeat-like_dom_sf"/>
</dbReference>
<feature type="region of interest" description="Disordered" evidence="4">
    <location>
        <begin position="109"/>
        <end position="161"/>
    </location>
</feature>
<dbReference type="SMART" id="SM00320">
    <property type="entry name" value="WD40"/>
    <property type="match status" value="6"/>
</dbReference>
<evidence type="ECO:0000313" key="6">
    <source>
        <dbReference type="EMBL" id="KAL1520399.1"/>
    </source>
</evidence>
<name>A0AB34JFS9_PRYPA</name>
<dbReference type="EMBL" id="JBGBPQ010000008">
    <property type="protein sequence ID" value="KAL1520399.1"/>
    <property type="molecule type" value="Genomic_DNA"/>
</dbReference>
<feature type="repeat" description="WD" evidence="3">
    <location>
        <begin position="500"/>
        <end position="524"/>
    </location>
</feature>
<gene>
    <name evidence="6" type="ORF">AB1Y20_021985</name>
</gene>
<keyword evidence="1 3" id="KW-0853">WD repeat</keyword>
<evidence type="ECO:0000256" key="1">
    <source>
        <dbReference type="ARBA" id="ARBA00022574"/>
    </source>
</evidence>
<dbReference type="PROSITE" id="PS50082">
    <property type="entry name" value="WD_REPEATS_2"/>
    <property type="match status" value="3"/>
</dbReference>
<evidence type="ECO:0000256" key="4">
    <source>
        <dbReference type="SAM" id="MobiDB-lite"/>
    </source>
</evidence>